<dbReference type="Gene3D" id="3.40.50.720">
    <property type="entry name" value="NAD(P)-binding Rossmann-like Domain"/>
    <property type="match status" value="1"/>
</dbReference>
<dbReference type="RefSeq" id="XP_043137986.1">
    <property type="nucleotide sequence ID" value="XM_043280403.1"/>
</dbReference>
<dbReference type="Pfam" id="PF00106">
    <property type="entry name" value="adh_short"/>
    <property type="match status" value="1"/>
</dbReference>
<keyword evidence="3" id="KW-0560">Oxidoreductase</keyword>
<evidence type="ECO:0008006" key="7">
    <source>
        <dbReference type="Google" id="ProtNLM"/>
    </source>
</evidence>
<protein>
    <recommendedName>
        <fullName evidence="7">Reductase with broad range of substrate specificity</fullName>
    </recommendedName>
</protein>
<dbReference type="PANTHER" id="PTHR43008">
    <property type="entry name" value="BENZIL REDUCTASE"/>
    <property type="match status" value="1"/>
</dbReference>
<dbReference type="GO" id="GO:0050664">
    <property type="term" value="F:oxidoreductase activity, acting on NAD(P)H, oxygen as acceptor"/>
    <property type="evidence" value="ECO:0007669"/>
    <property type="project" value="TreeGrafter"/>
</dbReference>
<reference evidence="5" key="2">
    <citation type="submission" date="2021-02" db="EMBL/GenBank/DDBJ databases">
        <title>Aspergillus chevalieri M1 genome sequence.</title>
        <authorList>
            <person name="Kadooka C."/>
            <person name="Mori K."/>
            <person name="Futagami T."/>
        </authorList>
    </citation>
    <scope>NUCLEOTIDE SEQUENCE</scope>
    <source>
        <strain evidence="5">M1</strain>
    </source>
</reference>
<evidence type="ECO:0000256" key="1">
    <source>
        <dbReference type="ARBA" id="ARBA00006484"/>
    </source>
</evidence>
<proteinExistence type="inferred from homology"/>
<evidence type="ECO:0000256" key="3">
    <source>
        <dbReference type="ARBA" id="ARBA00023002"/>
    </source>
</evidence>
<dbReference type="InterPro" id="IPR020904">
    <property type="entry name" value="Sc_DH/Rdtase_CS"/>
</dbReference>
<dbReference type="InterPro" id="IPR002347">
    <property type="entry name" value="SDR_fam"/>
</dbReference>
<organism evidence="5 6">
    <name type="scientific">Aspergillus chevalieri</name>
    <name type="common">Eurotium chevalieri</name>
    <dbReference type="NCBI Taxonomy" id="182096"/>
    <lineage>
        <taxon>Eukaryota</taxon>
        <taxon>Fungi</taxon>
        <taxon>Dikarya</taxon>
        <taxon>Ascomycota</taxon>
        <taxon>Pezizomycotina</taxon>
        <taxon>Eurotiomycetes</taxon>
        <taxon>Eurotiomycetidae</taxon>
        <taxon>Eurotiales</taxon>
        <taxon>Aspergillaceae</taxon>
        <taxon>Aspergillus</taxon>
        <taxon>Aspergillus subgen. Aspergillus</taxon>
    </lineage>
</organism>
<dbReference type="PRINTS" id="PR00081">
    <property type="entry name" value="GDHRDH"/>
</dbReference>
<dbReference type="PRINTS" id="PR00080">
    <property type="entry name" value="SDRFAMILY"/>
</dbReference>
<dbReference type="KEGG" id="ache:ACHE_50662S"/>
<dbReference type="FunFam" id="3.40.50.720:FF:000090">
    <property type="entry name" value="NADP-dependent mannitol dehydrogenase"/>
    <property type="match status" value="1"/>
</dbReference>
<comment type="similarity">
    <text evidence="1 4">Belongs to the short-chain dehydrogenases/reductases (SDR) family.</text>
</comment>
<dbReference type="PROSITE" id="PS00061">
    <property type="entry name" value="ADH_SHORT"/>
    <property type="match status" value="1"/>
</dbReference>
<reference evidence="5" key="1">
    <citation type="submission" date="2021-01" db="EMBL/GenBank/DDBJ databases">
        <authorList>
            <consortium name="Aspergillus chevalieri M1 genome sequencing consortium"/>
            <person name="Kazuki M."/>
            <person name="Futagami T."/>
        </authorList>
    </citation>
    <scope>NUCLEOTIDE SEQUENCE</scope>
    <source>
        <strain evidence="5">M1</strain>
    </source>
</reference>
<name>A0A7R7ZQB5_ASPCH</name>
<keyword evidence="6" id="KW-1185">Reference proteome</keyword>
<dbReference type="Proteomes" id="UP000637239">
    <property type="component" value="Chromosome 5"/>
</dbReference>
<evidence type="ECO:0000256" key="4">
    <source>
        <dbReference type="RuleBase" id="RU000363"/>
    </source>
</evidence>
<dbReference type="InterPro" id="IPR036291">
    <property type="entry name" value="NAD(P)-bd_dom_sf"/>
</dbReference>
<keyword evidence="2" id="KW-0521">NADP</keyword>
<accession>A0A7R7ZQB5</accession>
<dbReference type="GO" id="GO:0050085">
    <property type="term" value="F:mannitol 2-dehydrogenase (NADP+) activity"/>
    <property type="evidence" value="ECO:0007669"/>
    <property type="project" value="UniProtKB-ARBA"/>
</dbReference>
<evidence type="ECO:0000313" key="5">
    <source>
        <dbReference type="EMBL" id="BCR89464.1"/>
    </source>
</evidence>
<dbReference type="AlphaFoldDB" id="A0A7R7ZQB5"/>
<evidence type="ECO:0000313" key="6">
    <source>
        <dbReference type="Proteomes" id="UP000637239"/>
    </source>
</evidence>
<dbReference type="GO" id="GO:0019594">
    <property type="term" value="P:mannitol metabolic process"/>
    <property type="evidence" value="ECO:0007669"/>
    <property type="project" value="UniProtKB-ARBA"/>
</dbReference>
<gene>
    <name evidence="5" type="ORF">ACHE_50662S</name>
</gene>
<evidence type="ECO:0000256" key="2">
    <source>
        <dbReference type="ARBA" id="ARBA00022857"/>
    </source>
</evidence>
<dbReference type="GO" id="GO:0044550">
    <property type="term" value="P:secondary metabolite biosynthetic process"/>
    <property type="evidence" value="ECO:0007669"/>
    <property type="project" value="UniProtKB-ARBA"/>
</dbReference>
<dbReference type="EMBL" id="AP024420">
    <property type="protein sequence ID" value="BCR89464.1"/>
    <property type="molecule type" value="Genomic_DNA"/>
</dbReference>
<sequence>MSNNPVNEVGHFVHQNTTAPPHPSLLGMFSLKGKTAIVTGAGAGIGLAVAHGLAEAGANVAFWYSSNSKAPERAAEVAQKYGVQSMYSQLPLLFARSTNSNTTTAKAYQCDITNAEAVQKTVDQTVRDFNGRLDVFIANAGVPWTEGPMVDGPLSHYTKVVGIDLDGTFYCAKAAAAHWKRQKEQGTDLNGKPLTNFTYGSFVATASMSGHIVNFPQMQAAYNAAKSGVIHLCKSLAVEWVKYARANSVSPGYIATEISNFVPQSVKNIWRDKIPMGREGQPEELKGAYLYLASDASTYTTGADLVVDGGYCAP</sequence>
<dbReference type="SUPFAM" id="SSF51735">
    <property type="entry name" value="NAD(P)-binding Rossmann-fold domains"/>
    <property type="match status" value="1"/>
</dbReference>
<dbReference type="Pfam" id="PF13561">
    <property type="entry name" value="adh_short_C2"/>
    <property type="match status" value="1"/>
</dbReference>
<dbReference type="PANTHER" id="PTHR43008:SF13">
    <property type="entry name" value="L-XYLULOSE REDUCTASE-RELATED"/>
    <property type="match status" value="1"/>
</dbReference>
<dbReference type="GeneID" id="66983822"/>